<dbReference type="EMBL" id="GL349451">
    <property type="protein sequence ID" value="KNC48421.1"/>
    <property type="molecule type" value="Genomic_DNA"/>
</dbReference>
<dbReference type="SMART" id="SM00359">
    <property type="entry name" value="PUA"/>
    <property type="match status" value="1"/>
</dbReference>
<dbReference type="PROSITE" id="PS50890">
    <property type="entry name" value="PUA"/>
    <property type="match status" value="1"/>
</dbReference>
<dbReference type="OMA" id="GVENIHY"/>
<dbReference type="PIRSF" id="PIRSF005067">
    <property type="entry name" value="Tma_RNA-bind_prd"/>
    <property type="match status" value="1"/>
</dbReference>
<dbReference type="GeneID" id="25564388"/>
<feature type="domain" description="PUA" evidence="4">
    <location>
        <begin position="91"/>
        <end position="170"/>
    </location>
</feature>
<dbReference type="RefSeq" id="XP_013758538.1">
    <property type="nucleotide sequence ID" value="XM_013903084.1"/>
</dbReference>
<dbReference type="Pfam" id="PF01472">
    <property type="entry name" value="PUA"/>
    <property type="match status" value="1"/>
</dbReference>
<evidence type="ECO:0000256" key="1">
    <source>
        <dbReference type="ARBA" id="ARBA00004496"/>
    </source>
</evidence>
<dbReference type="GO" id="GO:0001731">
    <property type="term" value="P:formation of translation preinitiation complex"/>
    <property type="evidence" value="ECO:0007669"/>
    <property type="project" value="TreeGrafter"/>
</dbReference>
<protein>
    <submittedName>
        <fullName evidence="5">Translation machinery-associated protein 20</fullName>
    </submittedName>
</protein>
<dbReference type="PANTHER" id="PTHR22798">
    <property type="entry name" value="MCT-1 PROTEIN"/>
    <property type="match status" value="1"/>
</dbReference>
<dbReference type="Gene3D" id="3.10.400.20">
    <property type="match status" value="1"/>
</dbReference>
<keyword evidence="6" id="KW-1185">Reference proteome</keyword>
<name>A0A0L0D8L0_THETB</name>
<evidence type="ECO:0000313" key="6">
    <source>
        <dbReference type="Proteomes" id="UP000054408"/>
    </source>
</evidence>
<dbReference type="GO" id="GO:0005737">
    <property type="term" value="C:cytoplasm"/>
    <property type="evidence" value="ECO:0007669"/>
    <property type="project" value="UniProtKB-SubCell"/>
</dbReference>
<accession>A0A0L0D8L0</accession>
<keyword evidence="2 3" id="KW-0963">Cytoplasm</keyword>
<dbReference type="eggNOG" id="KOG2523">
    <property type="taxonomic scope" value="Eukaryota"/>
</dbReference>
<dbReference type="AlphaFoldDB" id="A0A0L0D8L0"/>
<dbReference type="InterPro" id="IPR041366">
    <property type="entry name" value="Pre-PUA"/>
</dbReference>
<dbReference type="NCBIfam" id="TIGR00451">
    <property type="entry name" value="unchar_dom_2"/>
    <property type="match status" value="1"/>
</dbReference>
<dbReference type="GO" id="GO:0003723">
    <property type="term" value="F:RNA binding"/>
    <property type="evidence" value="ECO:0007669"/>
    <property type="project" value="InterPro"/>
</dbReference>
<dbReference type="PANTHER" id="PTHR22798:SF0">
    <property type="entry name" value="MALIGNANT T-CELL-AMPLIFIED SEQUENCE 1"/>
    <property type="match status" value="1"/>
</dbReference>
<evidence type="ECO:0000259" key="4">
    <source>
        <dbReference type="SMART" id="SM00359"/>
    </source>
</evidence>
<dbReference type="InterPro" id="IPR015947">
    <property type="entry name" value="PUA-like_sf"/>
</dbReference>
<dbReference type="InterPro" id="IPR016437">
    <property type="entry name" value="MCT-1/Tma20"/>
</dbReference>
<reference evidence="5 6" key="1">
    <citation type="submission" date="2010-05" db="EMBL/GenBank/DDBJ databases">
        <title>The Genome Sequence of Thecamonas trahens ATCC 50062.</title>
        <authorList>
            <consortium name="The Broad Institute Genome Sequencing Platform"/>
            <person name="Russ C."/>
            <person name="Cuomo C."/>
            <person name="Shea T."/>
            <person name="Young S.K."/>
            <person name="Zeng Q."/>
            <person name="Koehrsen M."/>
            <person name="Haas B."/>
            <person name="Borodovsky M."/>
            <person name="Guigo R."/>
            <person name="Alvarado L."/>
            <person name="Berlin A."/>
            <person name="Bochicchio J."/>
            <person name="Borenstein D."/>
            <person name="Chapman S."/>
            <person name="Chen Z."/>
            <person name="Freedman E."/>
            <person name="Gellesch M."/>
            <person name="Goldberg J."/>
            <person name="Griggs A."/>
            <person name="Gujja S."/>
            <person name="Heilman E."/>
            <person name="Heiman D."/>
            <person name="Hepburn T."/>
            <person name="Howarth C."/>
            <person name="Jen D."/>
            <person name="Larson L."/>
            <person name="Mehta T."/>
            <person name="Park D."/>
            <person name="Pearson M."/>
            <person name="Roberts A."/>
            <person name="Saif S."/>
            <person name="Shenoy N."/>
            <person name="Sisk P."/>
            <person name="Stolte C."/>
            <person name="Sykes S."/>
            <person name="Thomson T."/>
            <person name="Walk T."/>
            <person name="White J."/>
            <person name="Yandava C."/>
            <person name="Burger G."/>
            <person name="Gray M.W."/>
            <person name="Holland P.W.H."/>
            <person name="King N."/>
            <person name="Lang F.B.F."/>
            <person name="Roger A.J."/>
            <person name="Ruiz-Trillo I."/>
            <person name="Lander E."/>
            <person name="Nusbaum C."/>
        </authorList>
    </citation>
    <scope>NUCLEOTIDE SEQUENCE [LARGE SCALE GENOMIC DNA]</scope>
    <source>
        <strain evidence="5 6">ATCC 50062</strain>
    </source>
</reference>
<dbReference type="Proteomes" id="UP000054408">
    <property type="component" value="Unassembled WGS sequence"/>
</dbReference>
<comment type="subcellular location">
    <subcellularLocation>
        <location evidence="1 3">Cytoplasm</location>
    </subcellularLocation>
</comment>
<evidence type="ECO:0000313" key="5">
    <source>
        <dbReference type="EMBL" id="KNC48421.1"/>
    </source>
</evidence>
<sequence length="178" mass="19082">MFKKIQVGSSTQLKSSAVRGLKASVVEQYPALAQIIDEMVPKKGTPVYSIKCQNPRGTLYSVRDEILFVQPKNDLIFPTLRVAMQYPGMMKSVTVDKGTIRAALKGANIMAPGLTSEGGSIEGDIPAGTPVVIHVEGKSQPIAVGKMELSADTIRAEKTGVAIISVTFLGDGLWKHEK</sequence>
<organism evidence="5 6">
    <name type="scientific">Thecamonas trahens ATCC 50062</name>
    <dbReference type="NCBI Taxonomy" id="461836"/>
    <lineage>
        <taxon>Eukaryota</taxon>
        <taxon>Apusozoa</taxon>
        <taxon>Apusomonadida</taxon>
        <taxon>Apusomonadidae</taxon>
        <taxon>Thecamonas</taxon>
    </lineage>
</organism>
<dbReference type="Pfam" id="PF17832">
    <property type="entry name" value="Pre-PUA"/>
    <property type="match status" value="1"/>
</dbReference>
<gene>
    <name evidence="5" type="ORF">AMSG_04869</name>
</gene>
<dbReference type="SUPFAM" id="SSF88697">
    <property type="entry name" value="PUA domain-like"/>
    <property type="match status" value="1"/>
</dbReference>
<dbReference type="STRING" id="461836.A0A0L0D8L0"/>
<dbReference type="OrthoDB" id="10249667at2759"/>
<dbReference type="InterPro" id="IPR004521">
    <property type="entry name" value="Uncharacterised_CHP00451"/>
</dbReference>
<proteinExistence type="predicted"/>
<evidence type="ECO:0000256" key="2">
    <source>
        <dbReference type="ARBA" id="ARBA00022490"/>
    </source>
</evidence>
<dbReference type="InterPro" id="IPR002478">
    <property type="entry name" value="PUA"/>
</dbReference>
<evidence type="ECO:0000256" key="3">
    <source>
        <dbReference type="PIRNR" id="PIRNR005067"/>
    </source>
</evidence>